<gene>
    <name evidence="1" type="ORF">Enr17x_33910</name>
</gene>
<evidence type="ECO:0000313" key="1">
    <source>
        <dbReference type="EMBL" id="QDV51335.1"/>
    </source>
</evidence>
<reference evidence="1 2" key="1">
    <citation type="submission" date="2019-03" db="EMBL/GenBank/DDBJ databases">
        <title>Deep-cultivation of Planctomycetes and their phenomic and genomic characterization uncovers novel biology.</title>
        <authorList>
            <person name="Wiegand S."/>
            <person name="Jogler M."/>
            <person name="Boedeker C."/>
            <person name="Pinto D."/>
            <person name="Vollmers J."/>
            <person name="Rivas-Marin E."/>
            <person name="Kohn T."/>
            <person name="Peeters S.H."/>
            <person name="Heuer A."/>
            <person name="Rast P."/>
            <person name="Oberbeckmann S."/>
            <person name="Bunk B."/>
            <person name="Jeske O."/>
            <person name="Meyerdierks A."/>
            <person name="Storesund J.E."/>
            <person name="Kallscheuer N."/>
            <person name="Luecker S."/>
            <person name="Lage O.M."/>
            <person name="Pohl T."/>
            <person name="Merkel B.J."/>
            <person name="Hornburger P."/>
            <person name="Mueller R.-W."/>
            <person name="Bruemmer F."/>
            <person name="Labrenz M."/>
            <person name="Spormann A.M."/>
            <person name="Op den Camp H."/>
            <person name="Overmann J."/>
            <person name="Amann R."/>
            <person name="Jetten M.S.M."/>
            <person name="Mascher T."/>
            <person name="Medema M.H."/>
            <person name="Devos D.P."/>
            <person name="Kaster A.-K."/>
            <person name="Ovreas L."/>
            <person name="Rohde M."/>
            <person name="Galperin M.Y."/>
            <person name="Jogler C."/>
        </authorList>
    </citation>
    <scope>NUCLEOTIDE SEQUENCE [LARGE SCALE GENOMIC DNA]</scope>
    <source>
        <strain evidence="1 2">Enr17</strain>
    </source>
</reference>
<evidence type="ECO:0000313" key="2">
    <source>
        <dbReference type="Proteomes" id="UP000318313"/>
    </source>
</evidence>
<proteinExistence type="predicted"/>
<dbReference type="EMBL" id="CP037452">
    <property type="protein sequence ID" value="QDV51335.1"/>
    <property type="molecule type" value="Genomic_DNA"/>
</dbReference>
<sequence>MPKPIQVSVSVYEGYSDKSEVIALCDDGSIWAIQNQNNERCSRWERLPDIPEGLTAKDYPHKEWNYQERPNF</sequence>
<keyword evidence="2" id="KW-1185">Reference proteome</keyword>
<dbReference type="AlphaFoldDB" id="A0A518IE35"/>
<name>A0A518IE35_9PLAN</name>
<dbReference type="OrthoDB" id="5690641at2"/>
<dbReference type="RefSeq" id="WP_145310495.1">
    <property type="nucleotide sequence ID" value="NZ_CP037452.1"/>
</dbReference>
<dbReference type="Proteomes" id="UP000318313">
    <property type="component" value="Chromosome"/>
</dbReference>
<organism evidence="1 2">
    <name type="scientific">Gimesia fumaroli</name>
    <dbReference type="NCBI Taxonomy" id="2527976"/>
    <lineage>
        <taxon>Bacteria</taxon>
        <taxon>Pseudomonadati</taxon>
        <taxon>Planctomycetota</taxon>
        <taxon>Planctomycetia</taxon>
        <taxon>Planctomycetales</taxon>
        <taxon>Planctomycetaceae</taxon>
        <taxon>Gimesia</taxon>
    </lineage>
</organism>
<protein>
    <submittedName>
        <fullName evidence="1">Uncharacterized protein</fullName>
    </submittedName>
</protein>
<accession>A0A518IE35</accession>
<dbReference type="KEGG" id="gfm:Enr17x_33910"/>